<evidence type="ECO:0000313" key="3">
    <source>
        <dbReference type="Proteomes" id="UP001501742"/>
    </source>
</evidence>
<sequence>MNHAGAETTLVANSAQKTMSHPAGVRLDSHFEFRRLPNPHSSDPYARPTTVGSQKVNGLLLSSCRCATKVVMSAMPTTAPRTYCVPRRLRSRVVSAAKVAPPVLRGALATFEDAARCAGSLSGGIQSSRMPGGGLPRRTLRRLGTTDTEGAPCAV</sequence>
<proteinExistence type="predicted"/>
<dbReference type="Proteomes" id="UP001501742">
    <property type="component" value="Unassembled WGS sequence"/>
</dbReference>
<dbReference type="EMBL" id="BAAAJX010000003">
    <property type="protein sequence ID" value="GAA1492717.1"/>
    <property type="molecule type" value="Genomic_DNA"/>
</dbReference>
<gene>
    <name evidence="2" type="ORF">GCM10009627_10630</name>
</gene>
<evidence type="ECO:0000256" key="1">
    <source>
        <dbReference type="SAM" id="MobiDB-lite"/>
    </source>
</evidence>
<protein>
    <submittedName>
        <fullName evidence="2">Uncharacterized protein</fullName>
    </submittedName>
</protein>
<keyword evidence="3" id="KW-1185">Reference proteome</keyword>
<organism evidence="2 3">
    <name type="scientific">Curtobacterium herbarum</name>
    <dbReference type="NCBI Taxonomy" id="150122"/>
    <lineage>
        <taxon>Bacteria</taxon>
        <taxon>Bacillati</taxon>
        <taxon>Actinomycetota</taxon>
        <taxon>Actinomycetes</taxon>
        <taxon>Micrococcales</taxon>
        <taxon>Microbacteriaceae</taxon>
        <taxon>Curtobacterium</taxon>
    </lineage>
</organism>
<reference evidence="3" key="1">
    <citation type="journal article" date="2019" name="Int. J. Syst. Evol. Microbiol.">
        <title>The Global Catalogue of Microorganisms (GCM) 10K type strain sequencing project: providing services to taxonomists for standard genome sequencing and annotation.</title>
        <authorList>
            <consortium name="The Broad Institute Genomics Platform"/>
            <consortium name="The Broad Institute Genome Sequencing Center for Infectious Disease"/>
            <person name="Wu L."/>
            <person name="Ma J."/>
        </authorList>
    </citation>
    <scope>NUCLEOTIDE SEQUENCE [LARGE SCALE GENOMIC DNA]</scope>
    <source>
        <strain evidence="3">JCM 12140</strain>
    </source>
</reference>
<comment type="caution">
    <text evidence="2">The sequence shown here is derived from an EMBL/GenBank/DDBJ whole genome shotgun (WGS) entry which is preliminary data.</text>
</comment>
<feature type="region of interest" description="Disordered" evidence="1">
    <location>
        <begin position="125"/>
        <end position="155"/>
    </location>
</feature>
<accession>A0ABP4K1Q3</accession>
<evidence type="ECO:0000313" key="2">
    <source>
        <dbReference type="EMBL" id="GAA1492717.1"/>
    </source>
</evidence>
<name>A0ABP4K1Q3_9MICO</name>